<sequence>MPTVQPSKYQLKKLDQWKAWKQRILPAIFSPFLQLFAQTKSFANFDGIPPLRQQPCSCSQKGRTLNVKLLSFLVYLEIHVCECNLAATQLLSQGYFPCSPVHLTLAIDVRVLKFVAYLFSEMAPNHTAWTQAMEGFHSSMGHKLEGEVSYNCFYNCYT</sequence>
<keyword evidence="2" id="KW-1185">Reference proteome</keyword>
<organism evidence="1 2">
    <name type="scientific">Pluteus cervinus</name>
    <dbReference type="NCBI Taxonomy" id="181527"/>
    <lineage>
        <taxon>Eukaryota</taxon>
        <taxon>Fungi</taxon>
        <taxon>Dikarya</taxon>
        <taxon>Basidiomycota</taxon>
        <taxon>Agaricomycotina</taxon>
        <taxon>Agaricomycetes</taxon>
        <taxon>Agaricomycetidae</taxon>
        <taxon>Agaricales</taxon>
        <taxon>Pluteineae</taxon>
        <taxon>Pluteaceae</taxon>
        <taxon>Pluteus</taxon>
    </lineage>
</organism>
<protein>
    <submittedName>
        <fullName evidence="1">Uncharacterized protein</fullName>
    </submittedName>
</protein>
<proteinExistence type="predicted"/>
<reference evidence="1 2" key="1">
    <citation type="journal article" date="2019" name="Nat. Ecol. Evol.">
        <title>Megaphylogeny resolves global patterns of mushroom evolution.</title>
        <authorList>
            <person name="Varga T."/>
            <person name="Krizsan K."/>
            <person name="Foldi C."/>
            <person name="Dima B."/>
            <person name="Sanchez-Garcia M."/>
            <person name="Sanchez-Ramirez S."/>
            <person name="Szollosi G.J."/>
            <person name="Szarkandi J.G."/>
            <person name="Papp V."/>
            <person name="Albert L."/>
            <person name="Andreopoulos W."/>
            <person name="Angelini C."/>
            <person name="Antonin V."/>
            <person name="Barry K.W."/>
            <person name="Bougher N.L."/>
            <person name="Buchanan P."/>
            <person name="Buyck B."/>
            <person name="Bense V."/>
            <person name="Catcheside P."/>
            <person name="Chovatia M."/>
            <person name="Cooper J."/>
            <person name="Damon W."/>
            <person name="Desjardin D."/>
            <person name="Finy P."/>
            <person name="Geml J."/>
            <person name="Haridas S."/>
            <person name="Hughes K."/>
            <person name="Justo A."/>
            <person name="Karasinski D."/>
            <person name="Kautmanova I."/>
            <person name="Kiss B."/>
            <person name="Kocsube S."/>
            <person name="Kotiranta H."/>
            <person name="LaButti K.M."/>
            <person name="Lechner B.E."/>
            <person name="Liimatainen K."/>
            <person name="Lipzen A."/>
            <person name="Lukacs Z."/>
            <person name="Mihaltcheva S."/>
            <person name="Morgado L.N."/>
            <person name="Niskanen T."/>
            <person name="Noordeloos M.E."/>
            <person name="Ohm R.A."/>
            <person name="Ortiz-Santana B."/>
            <person name="Ovrebo C."/>
            <person name="Racz N."/>
            <person name="Riley R."/>
            <person name="Savchenko A."/>
            <person name="Shiryaev A."/>
            <person name="Soop K."/>
            <person name="Spirin V."/>
            <person name="Szebenyi C."/>
            <person name="Tomsovsky M."/>
            <person name="Tulloss R.E."/>
            <person name="Uehling J."/>
            <person name="Grigoriev I.V."/>
            <person name="Vagvolgyi C."/>
            <person name="Papp T."/>
            <person name="Martin F.M."/>
            <person name="Miettinen O."/>
            <person name="Hibbett D.S."/>
            <person name="Nagy L.G."/>
        </authorList>
    </citation>
    <scope>NUCLEOTIDE SEQUENCE [LARGE SCALE GENOMIC DNA]</scope>
    <source>
        <strain evidence="1 2">NL-1719</strain>
    </source>
</reference>
<accession>A0ACD2ZYA2</accession>
<name>A0ACD2ZYA2_9AGAR</name>
<evidence type="ECO:0000313" key="1">
    <source>
        <dbReference type="EMBL" id="TFK58054.1"/>
    </source>
</evidence>
<evidence type="ECO:0000313" key="2">
    <source>
        <dbReference type="Proteomes" id="UP000308600"/>
    </source>
</evidence>
<gene>
    <name evidence="1" type="ORF">BDN72DRAFT_782572</name>
</gene>
<dbReference type="Proteomes" id="UP000308600">
    <property type="component" value="Unassembled WGS sequence"/>
</dbReference>
<dbReference type="EMBL" id="ML209699">
    <property type="protein sequence ID" value="TFK58054.1"/>
    <property type="molecule type" value="Genomic_DNA"/>
</dbReference>